<dbReference type="Pfam" id="PF07726">
    <property type="entry name" value="AAA_3"/>
    <property type="match status" value="1"/>
</dbReference>
<dbReference type="CDD" id="cd00009">
    <property type="entry name" value="AAA"/>
    <property type="match status" value="1"/>
</dbReference>
<feature type="domain" description="ChlI/MoxR AAA lid" evidence="3">
    <location>
        <begin position="409"/>
        <end position="475"/>
    </location>
</feature>
<gene>
    <name evidence="4" type="ORF">EPD65_12550</name>
</gene>
<proteinExistence type="predicted"/>
<reference evidence="4 5" key="1">
    <citation type="submission" date="2019-03" db="EMBL/GenBank/DDBJ databases">
        <authorList>
            <person name="Kim M.K.M."/>
        </authorList>
    </citation>
    <scope>NUCLEOTIDE SEQUENCE [LARGE SCALE GENOMIC DNA]</scope>
    <source>
        <strain evidence="4 5">18JY15-6</strain>
    </source>
</reference>
<dbReference type="PANTHER" id="PTHR42759">
    <property type="entry name" value="MOXR FAMILY PROTEIN"/>
    <property type="match status" value="1"/>
</dbReference>
<keyword evidence="5" id="KW-1185">Reference proteome</keyword>
<organism evidence="4 5">
    <name type="scientific">Nocardioides jejuensis</name>
    <dbReference type="NCBI Taxonomy" id="2502782"/>
    <lineage>
        <taxon>Bacteria</taxon>
        <taxon>Bacillati</taxon>
        <taxon>Actinomycetota</taxon>
        <taxon>Actinomycetes</taxon>
        <taxon>Propionibacteriales</taxon>
        <taxon>Nocardioidaceae</taxon>
        <taxon>Nocardioides</taxon>
    </lineage>
</organism>
<feature type="compositionally biased region" description="Low complexity" evidence="1">
    <location>
        <begin position="86"/>
        <end position="109"/>
    </location>
</feature>
<dbReference type="InterPro" id="IPR027417">
    <property type="entry name" value="P-loop_NTPase"/>
</dbReference>
<dbReference type="Proteomes" id="UP000295453">
    <property type="component" value="Unassembled WGS sequence"/>
</dbReference>
<dbReference type="AlphaFoldDB" id="A0A4R1BX27"/>
<dbReference type="OrthoDB" id="9808397at2"/>
<feature type="region of interest" description="Disordered" evidence="1">
    <location>
        <begin position="73"/>
        <end position="136"/>
    </location>
</feature>
<evidence type="ECO:0000259" key="2">
    <source>
        <dbReference type="Pfam" id="PF07726"/>
    </source>
</evidence>
<dbReference type="Gene3D" id="1.10.8.80">
    <property type="entry name" value="Magnesium chelatase subunit I, C-Terminal domain"/>
    <property type="match status" value="1"/>
</dbReference>
<dbReference type="InterPro" id="IPR011703">
    <property type="entry name" value="ATPase_AAA-3"/>
</dbReference>
<feature type="domain" description="ATPase AAA-3" evidence="2">
    <location>
        <begin position="203"/>
        <end position="333"/>
    </location>
</feature>
<sequence length="484" mass="52622">MRASTSSSTPDATRRSDSRCRRRWPRVCRSSLPSRVARSTWSTRALVSSSRRVTARPWRRTCASSSRTTCCARGWRRTPGPASRAGAGTPSTRRSSRTIARSSRTARGRCCAAPPDNTRESTGKNPGINRSKPGARRTRVALVSSHAGASETNVAPTAPVIEPEELAQAGEILAAVQHAFSGRVVGQERLRTALLVALLAEGHILVESVPGLAKTLAASTLAASVQAEFSRIQCTPDLLPSDIIGTQVYDPRNHTFETQLGPVHANFVLLDEINRASAKTQSAMLEAMQESQTSIAGVIHKLPQPFMVLATQNPIEEEGTYVLPRAQMDRFLLKEVLDYPSIDEEVQVLERIENGTLGRDTSATAVVGHDHIAWLHALTRRVYVDPSVKRYVASLVAATRGAALPADVRGYVDMGASPRATVAFFQASRALALMSGRNHVLPEDVRTLRHGVLRHRVHLSFEALAERVRVEDIIDAVVKTVPSP</sequence>
<dbReference type="Pfam" id="PF17863">
    <property type="entry name" value="AAA_lid_2"/>
    <property type="match status" value="1"/>
</dbReference>
<evidence type="ECO:0000313" key="5">
    <source>
        <dbReference type="Proteomes" id="UP000295453"/>
    </source>
</evidence>
<dbReference type="SUPFAM" id="SSF52540">
    <property type="entry name" value="P-loop containing nucleoside triphosphate hydrolases"/>
    <property type="match status" value="1"/>
</dbReference>
<dbReference type="GO" id="GO:0005524">
    <property type="term" value="F:ATP binding"/>
    <property type="evidence" value="ECO:0007669"/>
    <property type="project" value="InterPro"/>
</dbReference>
<dbReference type="InterPro" id="IPR041628">
    <property type="entry name" value="ChlI/MoxR_AAA_lid"/>
</dbReference>
<dbReference type="Gene3D" id="3.40.50.300">
    <property type="entry name" value="P-loop containing nucleotide triphosphate hydrolases"/>
    <property type="match status" value="1"/>
</dbReference>
<evidence type="ECO:0000259" key="3">
    <source>
        <dbReference type="Pfam" id="PF17863"/>
    </source>
</evidence>
<accession>A0A4R1BX27</accession>
<comment type="caution">
    <text evidence="4">The sequence shown here is derived from an EMBL/GenBank/DDBJ whole genome shotgun (WGS) entry which is preliminary data.</text>
</comment>
<evidence type="ECO:0000256" key="1">
    <source>
        <dbReference type="SAM" id="MobiDB-lite"/>
    </source>
</evidence>
<evidence type="ECO:0000313" key="4">
    <source>
        <dbReference type="EMBL" id="TCJ22569.1"/>
    </source>
</evidence>
<dbReference type="GO" id="GO:0016887">
    <property type="term" value="F:ATP hydrolysis activity"/>
    <property type="evidence" value="ECO:0007669"/>
    <property type="project" value="InterPro"/>
</dbReference>
<dbReference type="EMBL" id="SJZJ01000022">
    <property type="protein sequence ID" value="TCJ22569.1"/>
    <property type="molecule type" value="Genomic_DNA"/>
</dbReference>
<dbReference type="PANTHER" id="PTHR42759:SF1">
    <property type="entry name" value="MAGNESIUM-CHELATASE SUBUNIT CHLD"/>
    <property type="match status" value="1"/>
</dbReference>
<protein>
    <submittedName>
        <fullName evidence="4">MoxR family ATPase</fullName>
    </submittedName>
</protein>
<name>A0A4R1BX27_9ACTN</name>
<dbReference type="InterPro" id="IPR050764">
    <property type="entry name" value="CbbQ/NirQ/NorQ/GpvN"/>
</dbReference>